<reference evidence="7 8" key="1">
    <citation type="submission" date="2020-08" db="EMBL/GenBank/DDBJ databases">
        <title>Edaphobacter telluris sp. nov. and Acidobacterium dinghuensis sp. nov., two acidobacteria isolated from forest soil.</title>
        <authorList>
            <person name="Fu J."/>
            <person name="Qiu L."/>
        </authorList>
    </citation>
    <scope>NUCLEOTIDE SEQUENCE [LARGE SCALE GENOMIC DNA]</scope>
    <source>
        <strain evidence="7">4Y35</strain>
    </source>
</reference>
<dbReference type="EC" id="3.1.-.-" evidence="5"/>
<keyword evidence="2 5" id="KW-0690">Ribosome biogenesis</keyword>
<dbReference type="InterPro" id="IPR005227">
    <property type="entry name" value="YqgF"/>
</dbReference>
<keyword evidence="4 5" id="KW-0378">Hydrolase</keyword>
<evidence type="ECO:0000313" key="7">
    <source>
        <dbReference type="EMBL" id="QNI31628.1"/>
    </source>
</evidence>
<dbReference type="SMART" id="SM00732">
    <property type="entry name" value="YqgFc"/>
    <property type="match status" value="1"/>
</dbReference>
<evidence type="ECO:0000256" key="4">
    <source>
        <dbReference type="ARBA" id="ARBA00022801"/>
    </source>
</evidence>
<dbReference type="HAMAP" id="MF_00651">
    <property type="entry name" value="Nuclease_YqgF"/>
    <property type="match status" value="1"/>
</dbReference>
<evidence type="ECO:0000256" key="3">
    <source>
        <dbReference type="ARBA" id="ARBA00022722"/>
    </source>
</evidence>
<accession>A0A7G8BGF8</accession>
<protein>
    <recommendedName>
        <fullName evidence="5">Putative pre-16S rRNA nuclease</fullName>
        <ecNumber evidence="5">3.1.-.-</ecNumber>
    </recommendedName>
</protein>
<dbReference type="CDD" id="cd16964">
    <property type="entry name" value="YqgF"/>
    <property type="match status" value="1"/>
</dbReference>
<feature type="domain" description="YqgF/RNase H-like" evidence="6">
    <location>
        <begin position="7"/>
        <end position="107"/>
    </location>
</feature>
<evidence type="ECO:0000256" key="5">
    <source>
        <dbReference type="HAMAP-Rule" id="MF_00651"/>
    </source>
</evidence>
<dbReference type="RefSeq" id="WP_186742443.1">
    <property type="nucleotide sequence ID" value="NZ_CP060394.1"/>
</dbReference>
<dbReference type="Proteomes" id="UP000515312">
    <property type="component" value="Chromosome"/>
</dbReference>
<evidence type="ECO:0000313" key="8">
    <source>
        <dbReference type="Proteomes" id="UP000515312"/>
    </source>
</evidence>
<comment type="similarity">
    <text evidence="5">Belongs to the YqgF HJR family.</text>
</comment>
<dbReference type="GO" id="GO:0000967">
    <property type="term" value="P:rRNA 5'-end processing"/>
    <property type="evidence" value="ECO:0007669"/>
    <property type="project" value="UniProtKB-UniRule"/>
</dbReference>
<dbReference type="InterPro" id="IPR037027">
    <property type="entry name" value="YqgF/RNaseH-like_dom_sf"/>
</dbReference>
<evidence type="ECO:0000259" key="6">
    <source>
        <dbReference type="SMART" id="SM00732"/>
    </source>
</evidence>
<organism evidence="7 8">
    <name type="scientific">Alloacidobacterium dinghuense</name>
    <dbReference type="NCBI Taxonomy" id="2763107"/>
    <lineage>
        <taxon>Bacteria</taxon>
        <taxon>Pseudomonadati</taxon>
        <taxon>Acidobacteriota</taxon>
        <taxon>Terriglobia</taxon>
        <taxon>Terriglobales</taxon>
        <taxon>Acidobacteriaceae</taxon>
        <taxon>Alloacidobacterium</taxon>
    </lineage>
</organism>
<keyword evidence="3 5" id="KW-0540">Nuclease</keyword>
<dbReference type="AlphaFoldDB" id="A0A7G8BGF8"/>
<evidence type="ECO:0000256" key="1">
    <source>
        <dbReference type="ARBA" id="ARBA00022490"/>
    </source>
</evidence>
<evidence type="ECO:0000256" key="2">
    <source>
        <dbReference type="ARBA" id="ARBA00022517"/>
    </source>
</evidence>
<gene>
    <name evidence="7" type="primary">ruvX</name>
    <name evidence="7" type="ORF">H7849_21590</name>
</gene>
<dbReference type="PANTHER" id="PTHR33317">
    <property type="entry name" value="POLYNUCLEOTIDYL TRANSFERASE, RIBONUCLEASE H-LIKE SUPERFAMILY PROTEIN"/>
    <property type="match status" value="1"/>
</dbReference>
<dbReference type="GO" id="GO:0005829">
    <property type="term" value="C:cytosol"/>
    <property type="evidence" value="ECO:0007669"/>
    <property type="project" value="TreeGrafter"/>
</dbReference>
<sequence>MEHDGAPRLLGLDVGNRHIGVAVSDELGLTAQPVLTLVRKKPRDDLRSLARLARKYGCQEIVVGNPLHLSGDQSRQAERTQVFAQLLADETKLPVHLWDERLTTTEAHRILYESGRPRAEHREVVDQVAAVIILQGFLDARRLGP</sequence>
<dbReference type="Pfam" id="PF03652">
    <property type="entry name" value="RuvX"/>
    <property type="match status" value="1"/>
</dbReference>
<dbReference type="InterPro" id="IPR012337">
    <property type="entry name" value="RNaseH-like_sf"/>
</dbReference>
<dbReference type="EMBL" id="CP060394">
    <property type="protein sequence ID" value="QNI31628.1"/>
    <property type="molecule type" value="Genomic_DNA"/>
</dbReference>
<dbReference type="PANTHER" id="PTHR33317:SF4">
    <property type="entry name" value="POLYNUCLEOTIDYL TRANSFERASE, RIBONUCLEASE H-LIKE SUPERFAMILY PROTEIN"/>
    <property type="match status" value="1"/>
</dbReference>
<dbReference type="SUPFAM" id="SSF53098">
    <property type="entry name" value="Ribonuclease H-like"/>
    <property type="match status" value="1"/>
</dbReference>
<comment type="function">
    <text evidence="5">Could be a nuclease involved in processing of the 5'-end of pre-16S rRNA.</text>
</comment>
<keyword evidence="1 5" id="KW-0963">Cytoplasm</keyword>
<comment type="subcellular location">
    <subcellularLocation>
        <location evidence="5">Cytoplasm</location>
    </subcellularLocation>
</comment>
<name>A0A7G8BGF8_9BACT</name>
<dbReference type="GO" id="GO:0004518">
    <property type="term" value="F:nuclease activity"/>
    <property type="evidence" value="ECO:0007669"/>
    <property type="project" value="UniProtKB-KW"/>
</dbReference>
<dbReference type="Gene3D" id="3.30.420.140">
    <property type="entry name" value="YqgF/RNase H-like domain"/>
    <property type="match status" value="1"/>
</dbReference>
<proteinExistence type="inferred from homology"/>
<keyword evidence="8" id="KW-1185">Reference proteome</keyword>
<dbReference type="KEGG" id="adin:H7849_21590"/>
<dbReference type="NCBIfam" id="TIGR00250">
    <property type="entry name" value="RNAse_H_YqgF"/>
    <property type="match status" value="1"/>
</dbReference>
<dbReference type="InterPro" id="IPR006641">
    <property type="entry name" value="YqgF/RNaseH-like_dom"/>
</dbReference>
<dbReference type="GO" id="GO:0016788">
    <property type="term" value="F:hydrolase activity, acting on ester bonds"/>
    <property type="evidence" value="ECO:0007669"/>
    <property type="project" value="UniProtKB-UniRule"/>
</dbReference>